<sequence length="276" mass="30947">MDLVQSMPPVTRVMIIGMALMGLSCSTNMVSPYDLALLWPWILKRWQWWRIMSAFLFPGLGLQMLYNGVFFLEMSRTIESSVFLGDTAEYVWSLMGISSFILAFNYPLGSPFLFQPLSSALTALFSIHLPHINLSLLGMFSMPGKYVALGSLGISLIAGGVPECLQCFTGIAAGYLWHVLKNPLRPDQDRRHHRILSFIGKYISPRLQVPTALRHMMARTSPIRRTSFGTVYPSRRSTTSTTSSRTKPAREQTRPDRAAILAATEARLRATAQNEK</sequence>
<dbReference type="Pfam" id="PF04511">
    <property type="entry name" value="DER1"/>
    <property type="match status" value="1"/>
</dbReference>
<proteinExistence type="inferred from homology"/>
<dbReference type="Proteomes" id="UP000269793">
    <property type="component" value="Chromosome III"/>
</dbReference>
<keyword evidence="5 7" id="KW-1133">Transmembrane helix</keyword>
<feature type="transmembrane region" description="Helical" evidence="7">
    <location>
        <begin position="51"/>
        <end position="70"/>
    </location>
</feature>
<keyword evidence="3 7" id="KW-0812">Transmembrane</keyword>
<dbReference type="VEuPathDB" id="FungiDB:DNF11_2096"/>
<evidence type="ECO:0000256" key="7">
    <source>
        <dbReference type="RuleBase" id="RU363059"/>
    </source>
</evidence>
<keyword evidence="10" id="KW-1185">Reference proteome</keyword>
<dbReference type="AlphaFoldDB" id="A0A3G2S5I4"/>
<evidence type="ECO:0000313" key="9">
    <source>
        <dbReference type="EMBL" id="AYO43046.1"/>
    </source>
</evidence>
<dbReference type="EMBL" id="CP033150">
    <property type="protein sequence ID" value="AYO43046.1"/>
    <property type="molecule type" value="Genomic_DNA"/>
</dbReference>
<evidence type="ECO:0000256" key="6">
    <source>
        <dbReference type="ARBA" id="ARBA00023136"/>
    </source>
</evidence>
<feature type="transmembrane region" description="Helical" evidence="7">
    <location>
        <begin position="90"/>
        <end position="108"/>
    </location>
</feature>
<comment type="caution">
    <text evidence="7">Lacks conserved residue(s) required for the propagation of feature annotation.</text>
</comment>
<reference evidence="9 10" key="1">
    <citation type="submission" date="2018-10" db="EMBL/GenBank/DDBJ databases">
        <title>Complete genome sequence of Malassezia restricta CBS 7877.</title>
        <authorList>
            <person name="Morand S.C."/>
            <person name="Bertignac M."/>
            <person name="Iltis A."/>
            <person name="Kolder I."/>
            <person name="Pirovano W."/>
            <person name="Jourdain R."/>
            <person name="Clavaud C."/>
        </authorList>
    </citation>
    <scope>NUCLEOTIDE SEQUENCE [LARGE SCALE GENOMIC DNA]</scope>
    <source>
        <strain evidence="9 10">CBS 7877</strain>
    </source>
</reference>
<evidence type="ECO:0000256" key="5">
    <source>
        <dbReference type="ARBA" id="ARBA00022989"/>
    </source>
</evidence>
<dbReference type="OrthoDB" id="1716531at2759"/>
<dbReference type="STRING" id="425264.A0A3G2S5I4"/>
<comment type="subcellular location">
    <subcellularLocation>
        <location evidence="1 7">Endoplasmic reticulum membrane</location>
        <topology evidence="1 7">Multi-pass membrane protein</topology>
    </subcellularLocation>
</comment>
<feature type="compositionally biased region" description="Low complexity" evidence="8">
    <location>
        <begin position="234"/>
        <end position="246"/>
    </location>
</feature>
<evidence type="ECO:0000256" key="2">
    <source>
        <dbReference type="ARBA" id="ARBA00008917"/>
    </source>
</evidence>
<evidence type="ECO:0000313" key="10">
    <source>
        <dbReference type="Proteomes" id="UP000269793"/>
    </source>
</evidence>
<evidence type="ECO:0000256" key="3">
    <source>
        <dbReference type="ARBA" id="ARBA00022692"/>
    </source>
</evidence>
<comment type="function">
    <text evidence="7">May be involved in the degradation of misfolded endoplasmic reticulum (ER) luminal proteins.</text>
</comment>
<feature type="region of interest" description="Disordered" evidence="8">
    <location>
        <begin position="227"/>
        <end position="258"/>
    </location>
</feature>
<gene>
    <name evidence="9" type="ORF">DNF11_2096</name>
</gene>
<dbReference type="SUPFAM" id="SSF144091">
    <property type="entry name" value="Rhomboid-like"/>
    <property type="match status" value="1"/>
</dbReference>
<dbReference type="InterPro" id="IPR007599">
    <property type="entry name" value="DER1"/>
</dbReference>
<dbReference type="GO" id="GO:0005789">
    <property type="term" value="C:endoplasmic reticulum membrane"/>
    <property type="evidence" value="ECO:0007669"/>
    <property type="project" value="UniProtKB-SubCell"/>
</dbReference>
<name>A0A3G2S5I4_MALR7</name>
<comment type="similarity">
    <text evidence="2 7">Belongs to the derlin family.</text>
</comment>
<keyword evidence="6 7" id="KW-0472">Membrane</keyword>
<organism evidence="9 10">
    <name type="scientific">Malassezia restricta (strain ATCC 96810 / NBRC 103918 / CBS 7877)</name>
    <name type="common">Seborrheic dermatitis infection agent</name>
    <dbReference type="NCBI Taxonomy" id="425264"/>
    <lineage>
        <taxon>Eukaryota</taxon>
        <taxon>Fungi</taxon>
        <taxon>Dikarya</taxon>
        <taxon>Basidiomycota</taxon>
        <taxon>Ustilaginomycotina</taxon>
        <taxon>Malasseziomycetes</taxon>
        <taxon>Malasseziales</taxon>
        <taxon>Malasseziaceae</taxon>
        <taxon>Malassezia</taxon>
    </lineage>
</organism>
<protein>
    <recommendedName>
        <fullName evidence="7">Derlin</fullName>
    </recommendedName>
</protein>
<feature type="transmembrane region" description="Helical" evidence="7">
    <location>
        <begin position="12"/>
        <end position="30"/>
    </location>
</feature>
<evidence type="ECO:0000256" key="8">
    <source>
        <dbReference type="SAM" id="MobiDB-lite"/>
    </source>
</evidence>
<keyword evidence="4 7" id="KW-0256">Endoplasmic reticulum</keyword>
<dbReference type="GO" id="GO:0006950">
    <property type="term" value="P:response to stress"/>
    <property type="evidence" value="ECO:0007669"/>
    <property type="project" value="UniProtKB-ARBA"/>
</dbReference>
<dbReference type="InterPro" id="IPR035952">
    <property type="entry name" value="Rhomboid-like_sf"/>
</dbReference>
<accession>A0A3G2S5I4</accession>
<feature type="compositionally biased region" description="Basic and acidic residues" evidence="8">
    <location>
        <begin position="248"/>
        <end position="257"/>
    </location>
</feature>
<dbReference type="PANTHER" id="PTHR11009">
    <property type="entry name" value="DER1-LIKE PROTEIN, DERLIN"/>
    <property type="match status" value="1"/>
</dbReference>
<evidence type="ECO:0000256" key="1">
    <source>
        <dbReference type="ARBA" id="ARBA00004477"/>
    </source>
</evidence>
<evidence type="ECO:0000256" key="4">
    <source>
        <dbReference type="ARBA" id="ARBA00022824"/>
    </source>
</evidence>